<dbReference type="EMBL" id="BAABME010002257">
    <property type="protein sequence ID" value="GAA0153802.1"/>
    <property type="molecule type" value="Genomic_DNA"/>
</dbReference>
<evidence type="ECO:0000313" key="4">
    <source>
        <dbReference type="Proteomes" id="UP001454036"/>
    </source>
</evidence>
<dbReference type="InterPro" id="IPR023213">
    <property type="entry name" value="CAT-like_dom_sf"/>
</dbReference>
<accession>A0AAV3PPZ0</accession>
<evidence type="ECO:0000256" key="2">
    <source>
        <dbReference type="ARBA" id="ARBA00023315"/>
    </source>
</evidence>
<organism evidence="3 4">
    <name type="scientific">Lithospermum erythrorhizon</name>
    <name type="common">Purple gromwell</name>
    <name type="synonym">Lithospermum officinale var. erythrorhizon</name>
    <dbReference type="NCBI Taxonomy" id="34254"/>
    <lineage>
        <taxon>Eukaryota</taxon>
        <taxon>Viridiplantae</taxon>
        <taxon>Streptophyta</taxon>
        <taxon>Embryophyta</taxon>
        <taxon>Tracheophyta</taxon>
        <taxon>Spermatophyta</taxon>
        <taxon>Magnoliopsida</taxon>
        <taxon>eudicotyledons</taxon>
        <taxon>Gunneridae</taxon>
        <taxon>Pentapetalae</taxon>
        <taxon>asterids</taxon>
        <taxon>lamiids</taxon>
        <taxon>Boraginales</taxon>
        <taxon>Boraginaceae</taxon>
        <taxon>Boraginoideae</taxon>
        <taxon>Lithospermeae</taxon>
        <taxon>Lithospermum</taxon>
    </lineage>
</organism>
<dbReference type="Pfam" id="PF02458">
    <property type="entry name" value="Transferase"/>
    <property type="match status" value="1"/>
</dbReference>
<keyword evidence="1" id="KW-0808">Transferase</keyword>
<dbReference type="GO" id="GO:0016747">
    <property type="term" value="F:acyltransferase activity, transferring groups other than amino-acyl groups"/>
    <property type="evidence" value="ECO:0007669"/>
    <property type="project" value="UniProtKB-ARBA"/>
</dbReference>
<dbReference type="Gene3D" id="3.30.559.10">
    <property type="entry name" value="Chloramphenicol acetyltransferase-like domain"/>
    <property type="match status" value="2"/>
</dbReference>
<evidence type="ECO:0000256" key="1">
    <source>
        <dbReference type="ARBA" id="ARBA00022679"/>
    </source>
</evidence>
<dbReference type="AlphaFoldDB" id="A0AAV3PPZ0"/>
<keyword evidence="4" id="KW-1185">Reference proteome</keyword>
<dbReference type="Proteomes" id="UP001454036">
    <property type="component" value="Unassembled WGS sequence"/>
</dbReference>
<comment type="caution">
    <text evidence="3">The sequence shown here is derived from an EMBL/GenBank/DDBJ whole genome shotgun (WGS) entry which is preliminary data.</text>
</comment>
<name>A0AAV3PPZ0_LITER</name>
<keyword evidence="2" id="KW-0012">Acyltransferase</keyword>
<evidence type="ECO:0000313" key="3">
    <source>
        <dbReference type="EMBL" id="GAA0153802.1"/>
    </source>
</evidence>
<protein>
    <submittedName>
        <fullName evidence="3">Uncharacterized protein</fullName>
    </submittedName>
</protein>
<reference evidence="3 4" key="1">
    <citation type="submission" date="2024-01" db="EMBL/GenBank/DDBJ databases">
        <title>The complete chloroplast genome sequence of Lithospermum erythrorhizon: insights into the phylogenetic relationship among Boraginaceae species and the maternal lineages of purple gromwells.</title>
        <authorList>
            <person name="Okada T."/>
            <person name="Watanabe K."/>
        </authorList>
    </citation>
    <scope>NUCLEOTIDE SEQUENCE [LARGE SCALE GENOMIC DNA]</scope>
</reference>
<sequence length="462" mass="51519">MSSPSQAVTILEHSHVAPPPSTTTLPFTLFDTFWVRLPNINRLTFYEFPYSESHFIENIIPNLKNSLSQTLKEYCILAGKLVVPQDTSKFPELRYVEGDSVSLIFARVDYSVDFKRLVSNEPRNCSEFYPFVPQIVMEPQDSSSSSSKVIKLLSLQVTLFPNVGICIGVTNHHAVGDANAIFRFVKAWATLCKDGAATLSGELLPLYDRTLVKDPKNMKKAWWTLIGTLDFADAFSKLLPTTTHKERATFVFDSETVKNLKSFAMSKNPALERLSTFIVVCAYVWTCLVKSRVATEENVNEQEAEYFGFVADARGRLDPPLPDNYFGNCLVYCYSSSKVKDLTEGGGFVLAVELIAECIKKRLFNKNGVLSDAENWFKDFANVDVKRMIGVAGSPKYNYYDLDFGFGKGRKFEFVSIDEQGSIAISGCRDGGGVIEVGLSLPKERMAAFVASFNEGLKGLHL</sequence>
<dbReference type="PANTHER" id="PTHR31625">
    <property type="match status" value="1"/>
</dbReference>
<gene>
    <name evidence="3" type="ORF">LIER_11956</name>
</gene>
<dbReference type="InterPro" id="IPR051504">
    <property type="entry name" value="Plant_metabolite_acyltrans"/>
</dbReference>
<proteinExistence type="predicted"/>